<proteinExistence type="predicted"/>
<keyword evidence="1" id="KW-0732">Signal</keyword>
<comment type="caution">
    <text evidence="2">The sequence shown here is derived from an EMBL/GenBank/DDBJ whole genome shotgun (WGS) entry which is preliminary data.</text>
</comment>
<sequence>MNLKSPQPLLLALILLFFCLNNFAQNSYNLNDARKEGGFFRQVNQLIESRPKEVLFGIDISPEGDVIFSMSNKEWFDKIFALADGITADIISKDNYDCNKSSAGRQIPKGYVIQPLYRQNFNANLTVIAKDYFTLKIGKLPASMKGKELEANLVILSGKNICYYTNFVNIDRSVWDILPMGLYTDTLLQSYTSTDTSTSAIFNYTRKVQVIVPFVKGKTTYNKADIQPLYDSLTLKNYVIRKIDIRAYASVEGTEATNKVLMTNRAAAMVKALQQIDNSVERMKINAAENWIEFLQDIQNSPFADLSHLAKNEVKAKLMDKQLAAKLEPILSKERKAIVTIYMDTKTGSETVSNQNIAQEFKTAVAGKNIQKARSIQKEILERIADKRLPESYLSELEVPMEASNLMLINDREVYKYLFKLTAEYEALEVFKELKQKYPGDGRINYNLCALTILQWRAGDTANVSGLLKNINQLPGQQMDDGLVKRLLINYNILVCPGLMANFKYDEKDKAILFIKNAYSQMSLTDEDIYSLAKYFAYYSHHEWAEEIISSRIDKIDVSEDILFYYVNLGFYHPAKYSSENFSKALLNASTLNKERFCNFFTPNDKGGASLQLLDHEILKKVWCEVCSITKQM</sequence>
<accession>A0ABT6RF77</accession>
<reference evidence="2 3" key="1">
    <citation type="submission" date="2023-05" db="EMBL/GenBank/DDBJ databases">
        <title>Genome sequence of Pinibacter sp. MAH-24.</title>
        <authorList>
            <person name="Huq M.A."/>
        </authorList>
    </citation>
    <scope>NUCLEOTIDE SEQUENCE [LARGE SCALE GENOMIC DNA]</scope>
    <source>
        <strain evidence="2 3">MAH-24</strain>
    </source>
</reference>
<feature type="chain" id="PRO_5047256293" evidence="1">
    <location>
        <begin position="25"/>
        <end position="633"/>
    </location>
</feature>
<protein>
    <submittedName>
        <fullName evidence="2">Uncharacterized protein</fullName>
    </submittedName>
</protein>
<evidence type="ECO:0000313" key="2">
    <source>
        <dbReference type="EMBL" id="MDI3320507.1"/>
    </source>
</evidence>
<dbReference type="Proteomes" id="UP001226434">
    <property type="component" value="Unassembled WGS sequence"/>
</dbReference>
<evidence type="ECO:0000313" key="3">
    <source>
        <dbReference type="Proteomes" id="UP001226434"/>
    </source>
</evidence>
<gene>
    <name evidence="2" type="ORF">QJ048_12025</name>
</gene>
<dbReference type="RefSeq" id="WP_282334604.1">
    <property type="nucleotide sequence ID" value="NZ_JASBRG010000007.1"/>
</dbReference>
<keyword evidence="3" id="KW-1185">Reference proteome</keyword>
<organism evidence="2 3">
    <name type="scientific">Pinibacter soli</name>
    <dbReference type="NCBI Taxonomy" id="3044211"/>
    <lineage>
        <taxon>Bacteria</taxon>
        <taxon>Pseudomonadati</taxon>
        <taxon>Bacteroidota</taxon>
        <taxon>Chitinophagia</taxon>
        <taxon>Chitinophagales</taxon>
        <taxon>Chitinophagaceae</taxon>
        <taxon>Pinibacter</taxon>
    </lineage>
</organism>
<dbReference type="EMBL" id="JASBRG010000007">
    <property type="protein sequence ID" value="MDI3320507.1"/>
    <property type="molecule type" value="Genomic_DNA"/>
</dbReference>
<evidence type="ECO:0000256" key="1">
    <source>
        <dbReference type="SAM" id="SignalP"/>
    </source>
</evidence>
<feature type="signal peptide" evidence="1">
    <location>
        <begin position="1"/>
        <end position="24"/>
    </location>
</feature>
<name>A0ABT6RF77_9BACT</name>